<dbReference type="AlphaFoldDB" id="A0A1Y5T1P7"/>
<dbReference type="GO" id="GO:0090499">
    <property type="term" value="F:pimelyl-[acyl-carrier protein] methyl ester esterase activity"/>
    <property type="evidence" value="ECO:0007669"/>
    <property type="project" value="UniProtKB-EC"/>
</dbReference>
<name>A0A1Y5T1P7_9RHOB</name>
<organism evidence="2 3">
    <name type="scientific">Aquimixticola soesokkakensis</name>
    <dbReference type="NCBI Taxonomy" id="1519096"/>
    <lineage>
        <taxon>Bacteria</taxon>
        <taxon>Pseudomonadati</taxon>
        <taxon>Pseudomonadota</taxon>
        <taxon>Alphaproteobacteria</taxon>
        <taxon>Rhodobacterales</taxon>
        <taxon>Paracoccaceae</taxon>
        <taxon>Aquimixticola</taxon>
    </lineage>
</organism>
<dbReference type="InterPro" id="IPR000073">
    <property type="entry name" value="AB_hydrolase_1"/>
</dbReference>
<protein>
    <submittedName>
        <fullName evidence="2">Pimeloyl-[acyl-carrier protein] methyl ester esterase</fullName>
        <ecNumber evidence="2">3.1.1.85</ecNumber>
    </submittedName>
</protein>
<keyword evidence="3" id="KW-1185">Reference proteome</keyword>
<accession>A0A1Y5T1P7</accession>
<dbReference type="RefSeq" id="WP_085836866.1">
    <property type="nucleotide sequence ID" value="NZ_FWFS01000007.1"/>
</dbReference>
<dbReference type="Gene3D" id="3.40.50.1820">
    <property type="entry name" value="alpha/beta hydrolase"/>
    <property type="match status" value="1"/>
</dbReference>
<dbReference type="PANTHER" id="PTHR43798:SF29">
    <property type="entry name" value="AB HYDROLASE-1 DOMAIN-CONTAINING PROTEIN"/>
    <property type="match status" value="1"/>
</dbReference>
<dbReference type="OrthoDB" id="5491135at2"/>
<evidence type="ECO:0000313" key="2">
    <source>
        <dbReference type="EMBL" id="SLN50154.1"/>
    </source>
</evidence>
<dbReference type="PRINTS" id="PR00111">
    <property type="entry name" value="ABHYDROLASE"/>
</dbReference>
<dbReference type="Proteomes" id="UP000193862">
    <property type="component" value="Unassembled WGS sequence"/>
</dbReference>
<proteinExistence type="predicted"/>
<dbReference type="InterPro" id="IPR050266">
    <property type="entry name" value="AB_hydrolase_sf"/>
</dbReference>
<dbReference type="Pfam" id="PF00561">
    <property type="entry name" value="Abhydrolase_1"/>
    <property type="match status" value="1"/>
</dbReference>
<dbReference type="InterPro" id="IPR029058">
    <property type="entry name" value="AB_hydrolase_fold"/>
</dbReference>
<feature type="domain" description="AB hydrolase-1" evidence="1">
    <location>
        <begin position="57"/>
        <end position="219"/>
    </location>
</feature>
<gene>
    <name evidence="2" type="primary">bioH</name>
    <name evidence="2" type="ORF">AQS8620_02156</name>
</gene>
<dbReference type="PANTHER" id="PTHR43798">
    <property type="entry name" value="MONOACYLGLYCEROL LIPASE"/>
    <property type="match status" value="1"/>
</dbReference>
<keyword evidence="2" id="KW-0378">Hydrolase</keyword>
<dbReference type="EMBL" id="FWFS01000007">
    <property type="protein sequence ID" value="SLN50154.1"/>
    <property type="molecule type" value="Genomic_DNA"/>
</dbReference>
<reference evidence="2 3" key="1">
    <citation type="submission" date="2017-03" db="EMBL/GenBank/DDBJ databases">
        <authorList>
            <person name="Afonso C.L."/>
            <person name="Miller P.J."/>
            <person name="Scott M.A."/>
            <person name="Spackman E."/>
            <person name="Goraichik I."/>
            <person name="Dimitrov K.M."/>
            <person name="Suarez D.L."/>
            <person name="Swayne D.E."/>
        </authorList>
    </citation>
    <scope>NUCLEOTIDE SEQUENCE [LARGE SCALE GENOMIC DNA]</scope>
    <source>
        <strain evidence="2 3">CECT 8620</strain>
    </source>
</reference>
<dbReference type="EC" id="3.1.1.85" evidence="2"/>
<evidence type="ECO:0000259" key="1">
    <source>
        <dbReference type="Pfam" id="PF00561"/>
    </source>
</evidence>
<sequence>MTPSEPVLLLSGFMADARLWMGQVPDLSRTRMVSVAPMVGDTLEEISTGILDNAPARFALVGHDLGAAVATDILRRAPERVTRIALICGNAQGETPVGAAAREPRMVAVKTGRFGDVLRQELNASHLHDGPHRSEILSMWYEMALEVGPDAYLRLSRIAQRRPDAQAVLRRARLPALIVAGASDTINPVRRAEFIAQLMPYAELVVIEGAGHLPMWEAPKSLTRALVDWLDTPAPLVLR</sequence>
<evidence type="ECO:0000313" key="3">
    <source>
        <dbReference type="Proteomes" id="UP000193862"/>
    </source>
</evidence>
<dbReference type="SUPFAM" id="SSF53474">
    <property type="entry name" value="alpha/beta-Hydrolases"/>
    <property type="match status" value="1"/>
</dbReference>